<dbReference type="Gene3D" id="2.60.120.290">
    <property type="entry name" value="Spermadhesin, CUB domain"/>
    <property type="match status" value="2"/>
</dbReference>
<dbReference type="CDD" id="cd00041">
    <property type="entry name" value="CUB"/>
    <property type="match status" value="2"/>
</dbReference>
<dbReference type="Proteomes" id="UP000549394">
    <property type="component" value="Unassembled WGS sequence"/>
</dbReference>
<dbReference type="PRINTS" id="PR00722">
    <property type="entry name" value="CHYMOTRYPSIN"/>
</dbReference>
<dbReference type="FunFam" id="2.60.120.290:FF:000005">
    <property type="entry name" value="Procollagen C-endopeptidase enhancer 1"/>
    <property type="match status" value="2"/>
</dbReference>
<accession>A0A7I8W445</accession>
<feature type="domain" description="Peptidase S1" evidence="8">
    <location>
        <begin position="274"/>
        <end position="508"/>
    </location>
</feature>
<keyword evidence="5 6" id="KW-1015">Disulfide bond</keyword>
<dbReference type="InterPro" id="IPR001254">
    <property type="entry name" value="Trypsin_dom"/>
</dbReference>
<dbReference type="InterPro" id="IPR033116">
    <property type="entry name" value="TRYPSIN_SER"/>
</dbReference>
<dbReference type="InterPro" id="IPR000859">
    <property type="entry name" value="CUB_dom"/>
</dbReference>
<evidence type="ECO:0000256" key="1">
    <source>
        <dbReference type="ARBA" id="ARBA00022670"/>
    </source>
</evidence>
<evidence type="ECO:0000256" key="2">
    <source>
        <dbReference type="ARBA" id="ARBA00022729"/>
    </source>
</evidence>
<dbReference type="Pfam" id="PF00089">
    <property type="entry name" value="Trypsin"/>
    <property type="match status" value="1"/>
</dbReference>
<evidence type="ECO:0000256" key="6">
    <source>
        <dbReference type="PROSITE-ProRule" id="PRU00059"/>
    </source>
</evidence>
<evidence type="ECO:0000256" key="4">
    <source>
        <dbReference type="ARBA" id="ARBA00022825"/>
    </source>
</evidence>
<evidence type="ECO:0000256" key="5">
    <source>
        <dbReference type="ARBA" id="ARBA00023157"/>
    </source>
</evidence>
<evidence type="ECO:0000259" key="8">
    <source>
        <dbReference type="PROSITE" id="PS50240"/>
    </source>
</evidence>
<evidence type="ECO:0000256" key="3">
    <source>
        <dbReference type="ARBA" id="ARBA00022801"/>
    </source>
</evidence>
<organism evidence="9 10">
    <name type="scientific">Dimorphilus gyrociliatus</name>
    <dbReference type="NCBI Taxonomy" id="2664684"/>
    <lineage>
        <taxon>Eukaryota</taxon>
        <taxon>Metazoa</taxon>
        <taxon>Spiralia</taxon>
        <taxon>Lophotrochozoa</taxon>
        <taxon>Annelida</taxon>
        <taxon>Polychaeta</taxon>
        <taxon>Polychaeta incertae sedis</taxon>
        <taxon>Dinophilidae</taxon>
        <taxon>Dimorphilus</taxon>
    </lineage>
</organism>
<dbReference type="CDD" id="cd00190">
    <property type="entry name" value="Tryp_SPc"/>
    <property type="match status" value="1"/>
</dbReference>
<gene>
    <name evidence="9" type="ORF">DGYR_LOCUS10250</name>
</gene>
<evidence type="ECO:0000259" key="7">
    <source>
        <dbReference type="PROSITE" id="PS01180"/>
    </source>
</evidence>
<dbReference type="InterPro" id="IPR043504">
    <property type="entry name" value="Peptidase_S1_PA_chymotrypsin"/>
</dbReference>
<proteinExistence type="predicted"/>
<dbReference type="OrthoDB" id="10012881at2759"/>
<dbReference type="PROSITE" id="PS50240">
    <property type="entry name" value="TRYPSIN_DOM"/>
    <property type="match status" value="1"/>
</dbReference>
<dbReference type="InterPro" id="IPR035914">
    <property type="entry name" value="Sperma_CUB_dom_sf"/>
</dbReference>
<evidence type="ECO:0000313" key="9">
    <source>
        <dbReference type="EMBL" id="CAD5122437.1"/>
    </source>
</evidence>
<feature type="disulfide bond" evidence="6">
    <location>
        <begin position="68"/>
        <end position="85"/>
    </location>
</feature>
<comment type="caution">
    <text evidence="6">Lacks conserved residue(s) required for the propagation of feature annotation.</text>
</comment>
<dbReference type="SUPFAM" id="SSF49854">
    <property type="entry name" value="Spermadhesin, CUB domain"/>
    <property type="match status" value="2"/>
</dbReference>
<dbReference type="PROSITE" id="PS01180">
    <property type="entry name" value="CUB"/>
    <property type="match status" value="2"/>
</dbReference>
<keyword evidence="3" id="KW-0378">Hydrolase</keyword>
<dbReference type="PANTHER" id="PTHR24252:SF7">
    <property type="entry name" value="HYALIN"/>
    <property type="match status" value="1"/>
</dbReference>
<dbReference type="Pfam" id="PF00431">
    <property type="entry name" value="CUB"/>
    <property type="match status" value="2"/>
</dbReference>
<dbReference type="EMBL" id="CAJFCJ010000017">
    <property type="protein sequence ID" value="CAD5122437.1"/>
    <property type="molecule type" value="Genomic_DNA"/>
</dbReference>
<keyword evidence="10" id="KW-1185">Reference proteome</keyword>
<dbReference type="PANTHER" id="PTHR24252">
    <property type="entry name" value="ACROSIN-RELATED"/>
    <property type="match status" value="1"/>
</dbReference>
<reference evidence="9 10" key="1">
    <citation type="submission" date="2020-08" db="EMBL/GenBank/DDBJ databases">
        <authorList>
            <person name="Hejnol A."/>
        </authorList>
    </citation>
    <scope>NUCLEOTIDE SEQUENCE [LARGE SCALE GENOMIC DNA]</scope>
</reference>
<dbReference type="SMART" id="SM00042">
    <property type="entry name" value="CUB"/>
    <property type="match status" value="2"/>
</dbReference>
<dbReference type="GO" id="GO:0004252">
    <property type="term" value="F:serine-type endopeptidase activity"/>
    <property type="evidence" value="ECO:0007669"/>
    <property type="project" value="InterPro"/>
</dbReference>
<dbReference type="SMART" id="SM00020">
    <property type="entry name" value="Tryp_SPc"/>
    <property type="match status" value="1"/>
</dbReference>
<sequence>MFADQSKIECPKDKEIVVKGNGYISSPKYGNNRNYDLGQNCKWTLKPSQSGTLKLVFKNFDIEYGTNCKYDYVRVETSSTSKKFCGNKNPSDIVIKNEPVIITFHSDDYLSKTGFRLAYYFTPKKVAGPCKGSTMILTATNREQFITSLNYPKDYPNNVFCSWRIKSDGHLVRIYLKLPMLTFYSFDLENGQNCAYDSLEIYNAPTNSSKYSEKLCGTKKTFQFIATGKDLYLQFKSDYSVTAGGFKIGIKTTHLERDCGLRPGETKDYISNSIIGGVDSSPNDWPWQALIYVHLRNSIPRCGGTVISDQYIATAAHCVTLTTDLSKYKVILGEHRRKTKDNTEQEFSVEKIIIHPDFKSYTYLNDIALIKLNKRAILNEKVRKICLPDAELTHAECYVTGWGLTKKSGDINKLQQLQISIVNVAKCSTAYFKLYRMQRIWKDRMICAGGEANKDACFGDSGGPLSCRAGNRWVLYGITSFGHECGLGIPGVYTNVLHYVDWIRENAKLN</sequence>
<dbReference type="FunFam" id="2.40.10.10:FF:000120">
    <property type="entry name" value="Putative serine protease"/>
    <property type="match status" value="1"/>
</dbReference>
<comment type="caution">
    <text evidence="9">The sequence shown here is derived from an EMBL/GenBank/DDBJ whole genome shotgun (WGS) entry which is preliminary data.</text>
</comment>
<evidence type="ECO:0000313" key="10">
    <source>
        <dbReference type="Proteomes" id="UP000549394"/>
    </source>
</evidence>
<dbReference type="GO" id="GO:0006508">
    <property type="term" value="P:proteolysis"/>
    <property type="evidence" value="ECO:0007669"/>
    <property type="project" value="UniProtKB-KW"/>
</dbReference>
<keyword evidence="4" id="KW-0720">Serine protease</keyword>
<name>A0A7I8W445_9ANNE</name>
<keyword evidence="1" id="KW-0645">Protease</keyword>
<dbReference type="InterPro" id="IPR009003">
    <property type="entry name" value="Peptidase_S1_PA"/>
</dbReference>
<feature type="domain" description="CUB" evidence="7">
    <location>
        <begin position="130"/>
        <end position="253"/>
    </location>
</feature>
<dbReference type="InterPro" id="IPR001314">
    <property type="entry name" value="Peptidase_S1A"/>
</dbReference>
<feature type="domain" description="CUB" evidence="7">
    <location>
        <begin position="10"/>
        <end position="122"/>
    </location>
</feature>
<protein>
    <submittedName>
        <fullName evidence="9">DgyrCDS10861</fullName>
    </submittedName>
</protein>
<dbReference type="PROSITE" id="PS00135">
    <property type="entry name" value="TRYPSIN_SER"/>
    <property type="match status" value="1"/>
</dbReference>
<dbReference type="AlphaFoldDB" id="A0A7I8W445"/>
<dbReference type="Gene3D" id="2.40.10.10">
    <property type="entry name" value="Trypsin-like serine proteases"/>
    <property type="match status" value="1"/>
</dbReference>
<keyword evidence="2" id="KW-0732">Signal</keyword>
<dbReference type="SUPFAM" id="SSF50494">
    <property type="entry name" value="Trypsin-like serine proteases"/>
    <property type="match status" value="1"/>
</dbReference>